<evidence type="ECO:0000313" key="1">
    <source>
        <dbReference type="Proteomes" id="UP000050741"/>
    </source>
</evidence>
<accession>A0A183CTI5</accession>
<dbReference type="Proteomes" id="UP000050741">
    <property type="component" value="Unassembled WGS sequence"/>
</dbReference>
<keyword evidence="1" id="KW-1185">Reference proteome</keyword>
<evidence type="ECO:0000313" key="2">
    <source>
        <dbReference type="WBParaSite" id="GPLIN_001619300"/>
    </source>
</evidence>
<protein>
    <submittedName>
        <fullName evidence="2">Uncharacterized protein</fullName>
    </submittedName>
</protein>
<proteinExistence type="predicted"/>
<reference evidence="1" key="2">
    <citation type="submission" date="2014-05" db="EMBL/GenBank/DDBJ databases">
        <title>The genome and life-stage specific transcriptomes of Globodera pallida elucidate key aspects of plant parasitism by a cyst nematode.</title>
        <authorList>
            <person name="Cotton J.A."/>
            <person name="Lilley C.J."/>
            <person name="Jones L.M."/>
            <person name="Kikuchi T."/>
            <person name="Reid A.J."/>
            <person name="Thorpe P."/>
            <person name="Tsai I.J."/>
            <person name="Beasley H."/>
            <person name="Blok V."/>
            <person name="Cock P.J.A."/>
            <person name="Van den Akker S.E."/>
            <person name="Holroyd N."/>
            <person name="Hunt M."/>
            <person name="Mantelin S."/>
            <person name="Naghra H."/>
            <person name="Pain A."/>
            <person name="Palomares-Rius J.E."/>
            <person name="Zarowiecki M."/>
            <person name="Berriman M."/>
            <person name="Jones J.T."/>
            <person name="Urwin P.E."/>
        </authorList>
    </citation>
    <scope>NUCLEOTIDE SEQUENCE [LARGE SCALE GENOMIC DNA]</scope>
    <source>
        <strain evidence="1">Lindley</strain>
    </source>
</reference>
<name>A0A183CTI5_GLOPA</name>
<dbReference type="AlphaFoldDB" id="A0A183CTI5"/>
<dbReference type="WBParaSite" id="GPLIN_001619300">
    <property type="protein sequence ID" value="GPLIN_001619300"/>
    <property type="gene ID" value="GPLIN_001619300"/>
</dbReference>
<reference evidence="1" key="1">
    <citation type="submission" date="2013-12" db="EMBL/GenBank/DDBJ databases">
        <authorList>
            <person name="Aslett M."/>
        </authorList>
    </citation>
    <scope>NUCLEOTIDE SEQUENCE [LARGE SCALE GENOMIC DNA]</scope>
    <source>
        <strain evidence="1">Lindley</strain>
    </source>
</reference>
<sequence>MDWLKKCREAHLINCVEIPLIQRFLLIERYRLN</sequence>
<reference evidence="2" key="3">
    <citation type="submission" date="2016-06" db="UniProtKB">
        <authorList>
            <consortium name="WormBaseParasite"/>
        </authorList>
    </citation>
    <scope>IDENTIFICATION</scope>
</reference>
<organism evidence="1 2">
    <name type="scientific">Globodera pallida</name>
    <name type="common">Potato cyst nematode worm</name>
    <name type="synonym">Heterodera pallida</name>
    <dbReference type="NCBI Taxonomy" id="36090"/>
    <lineage>
        <taxon>Eukaryota</taxon>
        <taxon>Metazoa</taxon>
        <taxon>Ecdysozoa</taxon>
        <taxon>Nematoda</taxon>
        <taxon>Chromadorea</taxon>
        <taxon>Rhabditida</taxon>
        <taxon>Tylenchina</taxon>
        <taxon>Tylenchomorpha</taxon>
        <taxon>Tylenchoidea</taxon>
        <taxon>Heteroderidae</taxon>
        <taxon>Heteroderinae</taxon>
        <taxon>Globodera</taxon>
    </lineage>
</organism>